<gene>
    <name evidence="1" type="ORF">rCG_35843</name>
</gene>
<protein>
    <submittedName>
        <fullName evidence="1">RCG35843, isoform CRA_a</fullName>
    </submittedName>
</protein>
<dbReference type="Proteomes" id="UP000234681">
    <property type="component" value="Chromosome 14"/>
</dbReference>
<evidence type="ECO:0000313" key="1">
    <source>
        <dbReference type="EMBL" id="EDM00362.1"/>
    </source>
</evidence>
<name>A6IKU8_RAT</name>
<accession>A6IKU8</accession>
<proteinExistence type="predicted"/>
<sequence>MNRSHCSQLEENTSANQCFWTLDQARLGFESPSLK</sequence>
<dbReference type="AlphaFoldDB" id="A6IKU8"/>
<organism evidence="1 2">
    <name type="scientific">Rattus norvegicus</name>
    <name type="common">Rat</name>
    <dbReference type="NCBI Taxonomy" id="10116"/>
    <lineage>
        <taxon>Eukaryota</taxon>
        <taxon>Metazoa</taxon>
        <taxon>Chordata</taxon>
        <taxon>Craniata</taxon>
        <taxon>Vertebrata</taxon>
        <taxon>Euteleostomi</taxon>
        <taxon>Mammalia</taxon>
        <taxon>Eutheria</taxon>
        <taxon>Euarchontoglires</taxon>
        <taxon>Glires</taxon>
        <taxon>Rodentia</taxon>
        <taxon>Myomorpha</taxon>
        <taxon>Muroidea</taxon>
        <taxon>Muridae</taxon>
        <taxon>Murinae</taxon>
        <taxon>Rattus</taxon>
    </lineage>
</organism>
<evidence type="ECO:0000313" key="2">
    <source>
        <dbReference type="Proteomes" id="UP000234681"/>
    </source>
</evidence>
<dbReference type="EMBL" id="CH473963">
    <property type="protein sequence ID" value="EDM00362.1"/>
    <property type="molecule type" value="Genomic_DNA"/>
</dbReference>
<reference evidence="2" key="1">
    <citation type="submission" date="2005-09" db="EMBL/GenBank/DDBJ databases">
        <authorList>
            <person name="Mural R.J."/>
            <person name="Li P.W."/>
            <person name="Adams M.D."/>
            <person name="Amanatides P.G."/>
            <person name="Baden-Tillson H."/>
            <person name="Barnstead M."/>
            <person name="Chin S.H."/>
            <person name="Dew I."/>
            <person name="Evans C.A."/>
            <person name="Ferriera S."/>
            <person name="Flanigan M."/>
            <person name="Fosler C."/>
            <person name="Glodek A."/>
            <person name="Gu Z."/>
            <person name="Holt R.A."/>
            <person name="Jennings D."/>
            <person name="Kraft C.L."/>
            <person name="Lu F."/>
            <person name="Nguyen T."/>
            <person name="Nusskern D.R."/>
            <person name="Pfannkoch C.M."/>
            <person name="Sitter C."/>
            <person name="Sutton G.G."/>
            <person name="Venter J.C."/>
            <person name="Wang Z."/>
            <person name="Woodage T."/>
            <person name="Zheng X.H."/>
            <person name="Zhong F."/>
        </authorList>
    </citation>
    <scope>NUCLEOTIDE SEQUENCE [LARGE SCALE GENOMIC DNA]</scope>
    <source>
        <strain>BN</strain>
        <strain evidence="2">Sprague-Dawley</strain>
    </source>
</reference>